<protein>
    <submittedName>
        <fullName evidence="1">Uncharacterized protein</fullName>
    </submittedName>
</protein>
<accession>A0ACB5PN75</accession>
<dbReference type="Proteomes" id="UP000605392">
    <property type="component" value="Unassembled WGS sequence"/>
</dbReference>
<proteinExistence type="predicted"/>
<sequence>MKSDCPNNFLMSLKINSRRLSYFTFLFWLSLLVAPGPGCTKEPALEAAAPTIPAAPIAPAASSRLLSSTLIGEYTPSTLAGRVPDLPIVSALTQYSIRVYKLTYTTPNTDGRPVTASGAVLVPVASQPLPLLSYQHGTISPKDEARAPSYYRSGGEVWTAISVLASSGYLVVAPDYIGYGASKSLPHPYEHAASLASASLNMMRAAREFCKQEKIQLNDKNFLLGYSEGGFATLALHKLIEEQHATEFTVTASAPGAGAYNKSAFANYILKSDKPLNFLGSYVWVLDTYNRVYNINRPYTGYFQEPWASQLQANPFAKVPEQAKELFTEPFRAGVLNKTDQPITAAFRDNDIYDWRPRAPLALFHGTADDYVPFFNSENAYKAMRARGATQVELHPIKDGNHFSAVPQYTLEALAFFGEFQEIN</sequence>
<organism evidence="1 2">
    <name type="scientific">Hymenobacter qilianensis</name>
    <dbReference type="NCBI Taxonomy" id="1385715"/>
    <lineage>
        <taxon>Bacteria</taxon>
        <taxon>Pseudomonadati</taxon>
        <taxon>Bacteroidota</taxon>
        <taxon>Cytophagia</taxon>
        <taxon>Cytophagales</taxon>
        <taxon>Hymenobacteraceae</taxon>
        <taxon>Hymenobacter</taxon>
    </lineage>
</organism>
<comment type="caution">
    <text evidence="1">The sequence shown here is derived from an EMBL/GenBank/DDBJ whole genome shotgun (WGS) entry which is preliminary data.</text>
</comment>
<gene>
    <name evidence="1" type="ORF">GCM10011375_08420</name>
</gene>
<evidence type="ECO:0000313" key="1">
    <source>
        <dbReference type="EMBL" id="GGF55480.1"/>
    </source>
</evidence>
<dbReference type="EMBL" id="BMFN01000001">
    <property type="protein sequence ID" value="GGF55480.1"/>
    <property type="molecule type" value="Genomic_DNA"/>
</dbReference>
<evidence type="ECO:0000313" key="2">
    <source>
        <dbReference type="Proteomes" id="UP000605392"/>
    </source>
</evidence>
<reference evidence="1 2" key="1">
    <citation type="journal article" date="2019" name="Int. J. Syst. Evol. Microbiol.">
        <title>The Global Catalogue of Microorganisms (GCM) 10K type strain sequencing project: providing services to taxonomists for standard genome sequencing and annotation.</title>
        <authorList>
            <consortium name="The Broad Institute Genomics Platform"/>
            <consortium name="The Broad Institute Genome Sequencing Center for Infectious Disease"/>
            <person name="Wu L."/>
            <person name="Ma J."/>
        </authorList>
    </citation>
    <scope>NUCLEOTIDE SEQUENCE [LARGE SCALE GENOMIC DNA]</scope>
    <source>
        <strain evidence="1 2">CGMCC 1.12720</strain>
    </source>
</reference>
<keyword evidence="2" id="KW-1185">Reference proteome</keyword>
<name>A0ACB5PN75_9BACT</name>